<dbReference type="EMBL" id="NSGP01000015">
    <property type="protein sequence ID" value="PAT09754.1"/>
    <property type="molecule type" value="Genomic_DNA"/>
</dbReference>
<reference evidence="2 3" key="1">
    <citation type="submission" date="2017-08" db="EMBL/GenBank/DDBJ databases">
        <title>Whole genome sequences of 6 clinical strains closest to Corynebacterium imitans.</title>
        <authorList>
            <person name="Bernier A.-M."/>
            <person name="Burdz T."/>
            <person name="Bernard K."/>
        </authorList>
    </citation>
    <scope>NUCLEOTIDE SEQUENCE [LARGE SCALE GENOMIC DNA]</scope>
    <source>
        <strain evidence="2 3">NML92-0415</strain>
    </source>
</reference>
<sequence length="95" mass="11227">MVMDFAEFAEQYRRRTQKRMLDFEAMLRDNQRKMAQTAKYHAMAQANPNKPPLVVPRGEYSYPLKTSKLLQPPEDGQKPIRAVLRREPPNGRRLR</sequence>
<accession>A0AB36RID7</accession>
<comment type="caution">
    <text evidence="2">The sequence shown here is derived from an EMBL/GenBank/DDBJ whole genome shotgun (WGS) entry which is preliminary data.</text>
</comment>
<evidence type="ECO:0000256" key="1">
    <source>
        <dbReference type="SAM" id="MobiDB-lite"/>
    </source>
</evidence>
<feature type="region of interest" description="Disordered" evidence="1">
    <location>
        <begin position="67"/>
        <end position="95"/>
    </location>
</feature>
<evidence type="ECO:0000313" key="3">
    <source>
        <dbReference type="Proteomes" id="UP000218041"/>
    </source>
</evidence>
<evidence type="ECO:0000313" key="2">
    <source>
        <dbReference type="EMBL" id="PAT09754.1"/>
    </source>
</evidence>
<proteinExistence type="predicted"/>
<feature type="compositionally biased region" description="Basic and acidic residues" evidence="1">
    <location>
        <begin position="84"/>
        <end position="95"/>
    </location>
</feature>
<protein>
    <submittedName>
        <fullName evidence="2">Uncharacterized protein</fullName>
    </submittedName>
</protein>
<organism evidence="2 3">
    <name type="scientific">Corynebacterium hadale</name>
    <dbReference type="NCBI Taxonomy" id="2026255"/>
    <lineage>
        <taxon>Bacteria</taxon>
        <taxon>Bacillati</taxon>
        <taxon>Actinomycetota</taxon>
        <taxon>Actinomycetes</taxon>
        <taxon>Mycobacteriales</taxon>
        <taxon>Corynebacteriaceae</taxon>
        <taxon>Corynebacterium</taxon>
    </lineage>
</organism>
<gene>
    <name evidence="2" type="ORF">CKJ80_09755</name>
</gene>
<name>A0AB36RID7_9CORY</name>
<dbReference type="Proteomes" id="UP000218041">
    <property type="component" value="Unassembled WGS sequence"/>
</dbReference>
<dbReference type="AlphaFoldDB" id="A0AB36RID7"/>